<sequence>PLWLLIMGFCFRYYNTRGELQFALDKPITYIKLRVGRWVYLPIKSVKALHFYKKICYTHAFIFP</sequence>
<organism evidence="1 2">
    <name type="scientific">Moraxella lacunata</name>
    <dbReference type="NCBI Taxonomy" id="477"/>
    <lineage>
        <taxon>Bacteria</taxon>
        <taxon>Pseudomonadati</taxon>
        <taxon>Pseudomonadota</taxon>
        <taxon>Gammaproteobacteria</taxon>
        <taxon>Moraxellales</taxon>
        <taxon>Moraxellaceae</taxon>
        <taxon>Moraxella</taxon>
    </lineage>
</organism>
<dbReference type="Proteomes" id="UP000191025">
    <property type="component" value="Unassembled WGS sequence"/>
</dbReference>
<evidence type="ECO:0000313" key="2">
    <source>
        <dbReference type="Proteomes" id="UP000191025"/>
    </source>
</evidence>
<evidence type="ECO:0000313" key="1">
    <source>
        <dbReference type="EMBL" id="OPH33601.1"/>
    </source>
</evidence>
<dbReference type="RefSeq" id="WP_211271093.1">
    <property type="nucleotide sequence ID" value="NZ_MXAN01000106.1"/>
</dbReference>
<reference evidence="2" key="1">
    <citation type="submission" date="2017-03" db="EMBL/GenBank/DDBJ databases">
        <title>Draft genome sequence of Moraxella equi CCUG 4950T type strain.</title>
        <authorList>
            <person name="Salva-Serra F."/>
            <person name="Engstrom-Jakobsson H."/>
            <person name="Thorell K."/>
            <person name="Jaen-Luchoro D."/>
            <person name="Gonzales-Siles L."/>
            <person name="Karlsson R."/>
            <person name="Yazdan S."/>
            <person name="Boulund F."/>
            <person name="Johnning A."/>
            <person name="Engstrand L."/>
            <person name="Kristiansson E."/>
            <person name="Moore E."/>
        </authorList>
    </citation>
    <scope>NUCLEOTIDE SEQUENCE [LARGE SCALE GENOMIC DNA]</scope>
    <source>
        <strain evidence="2">CCUG 4441</strain>
    </source>
</reference>
<protein>
    <submittedName>
        <fullName evidence="1">Uncharacterized protein</fullName>
    </submittedName>
</protein>
<gene>
    <name evidence="1" type="ORF">B5J94_12840</name>
</gene>
<proteinExistence type="predicted"/>
<dbReference type="AlphaFoldDB" id="A0A1V4GMQ9"/>
<feature type="non-terminal residue" evidence="1">
    <location>
        <position position="1"/>
    </location>
</feature>
<name>A0A1V4GMQ9_MORLA</name>
<accession>A0A1V4GMQ9</accession>
<comment type="caution">
    <text evidence="1">The sequence shown here is derived from an EMBL/GenBank/DDBJ whole genome shotgun (WGS) entry which is preliminary data.</text>
</comment>
<dbReference type="EMBL" id="MXAN01000106">
    <property type="protein sequence ID" value="OPH33601.1"/>
    <property type="molecule type" value="Genomic_DNA"/>
</dbReference>